<dbReference type="RefSeq" id="WP_189095605.1">
    <property type="nucleotide sequence ID" value="NZ_BMND01000001.1"/>
</dbReference>
<comment type="caution">
    <text evidence="1">The sequence shown here is derived from an EMBL/GenBank/DDBJ whole genome shotgun (WGS) entry which is preliminary data.</text>
</comment>
<evidence type="ECO:0000313" key="2">
    <source>
        <dbReference type="Proteomes" id="UP000600080"/>
    </source>
</evidence>
<accession>A0ABQ2IX46</accession>
<keyword evidence="2" id="KW-1185">Reference proteome</keyword>
<evidence type="ECO:0000313" key="1">
    <source>
        <dbReference type="EMBL" id="GGN32669.1"/>
    </source>
</evidence>
<name>A0ABQ2IX46_9ACTN</name>
<reference evidence="2" key="1">
    <citation type="journal article" date="2019" name="Int. J. Syst. Evol. Microbiol.">
        <title>The Global Catalogue of Microorganisms (GCM) 10K type strain sequencing project: providing services to taxonomists for standard genome sequencing and annotation.</title>
        <authorList>
            <consortium name="The Broad Institute Genomics Platform"/>
            <consortium name="The Broad Institute Genome Sequencing Center for Infectious Disease"/>
            <person name="Wu L."/>
            <person name="Ma J."/>
        </authorList>
    </citation>
    <scope>NUCLEOTIDE SEQUENCE [LARGE SCALE GENOMIC DNA]</scope>
    <source>
        <strain evidence="2">CGMCC 4.7323</strain>
    </source>
</reference>
<organism evidence="1 2">
    <name type="scientific">Streptomyces kronopolitis</name>
    <dbReference type="NCBI Taxonomy" id="1612435"/>
    <lineage>
        <taxon>Bacteria</taxon>
        <taxon>Bacillati</taxon>
        <taxon>Actinomycetota</taxon>
        <taxon>Actinomycetes</taxon>
        <taxon>Kitasatosporales</taxon>
        <taxon>Streptomycetaceae</taxon>
        <taxon>Streptomyces</taxon>
    </lineage>
</organism>
<dbReference type="EMBL" id="BMND01000001">
    <property type="protein sequence ID" value="GGN32669.1"/>
    <property type="molecule type" value="Genomic_DNA"/>
</dbReference>
<protein>
    <submittedName>
        <fullName evidence="1">Uncharacterized protein</fullName>
    </submittedName>
</protein>
<sequence>MISPGEAVIPDRRPFKKKELIMMNVIELQQLATDVDDAPMPPEKSTLSIAC</sequence>
<proteinExistence type="predicted"/>
<dbReference type="GeneID" id="301546210"/>
<dbReference type="Proteomes" id="UP000600080">
    <property type="component" value="Unassembled WGS sequence"/>
</dbReference>
<gene>
    <name evidence="1" type="ORF">GCM10012285_03000</name>
</gene>